<dbReference type="InterPro" id="IPR001079">
    <property type="entry name" value="Galectin_CRD"/>
</dbReference>
<evidence type="ECO:0000256" key="3">
    <source>
        <dbReference type="SAM" id="MobiDB-lite"/>
    </source>
</evidence>
<dbReference type="AlphaFoldDB" id="A0A915M2D3"/>
<keyword evidence="5" id="KW-1185">Reference proteome</keyword>
<organism evidence="5 6">
    <name type="scientific">Meloidogyne javanica</name>
    <name type="common">Root-knot nematode worm</name>
    <dbReference type="NCBI Taxonomy" id="6303"/>
    <lineage>
        <taxon>Eukaryota</taxon>
        <taxon>Metazoa</taxon>
        <taxon>Ecdysozoa</taxon>
        <taxon>Nematoda</taxon>
        <taxon>Chromadorea</taxon>
        <taxon>Rhabditida</taxon>
        <taxon>Tylenchina</taxon>
        <taxon>Tylenchomorpha</taxon>
        <taxon>Tylenchoidea</taxon>
        <taxon>Meloidogynidae</taxon>
        <taxon>Meloidogyninae</taxon>
        <taxon>Meloidogyne</taxon>
        <taxon>Meloidogyne incognita group</taxon>
    </lineage>
</organism>
<evidence type="ECO:0000256" key="2">
    <source>
        <dbReference type="RuleBase" id="RU102079"/>
    </source>
</evidence>
<feature type="region of interest" description="Disordered" evidence="3">
    <location>
        <begin position="1"/>
        <end position="22"/>
    </location>
</feature>
<dbReference type="Proteomes" id="UP000887561">
    <property type="component" value="Unplaced"/>
</dbReference>
<reference evidence="6" key="1">
    <citation type="submission" date="2022-11" db="UniProtKB">
        <authorList>
            <consortium name="WormBaseParasite"/>
        </authorList>
    </citation>
    <scope>IDENTIFICATION</scope>
</reference>
<evidence type="ECO:0000313" key="5">
    <source>
        <dbReference type="Proteomes" id="UP000887561"/>
    </source>
</evidence>
<dbReference type="SUPFAM" id="SSF49899">
    <property type="entry name" value="Concanavalin A-like lectins/glucanases"/>
    <property type="match status" value="1"/>
</dbReference>
<dbReference type="PROSITE" id="PS51304">
    <property type="entry name" value="GALECTIN"/>
    <property type="match status" value="1"/>
</dbReference>
<name>A0A915M2D3_MELJA</name>
<dbReference type="InterPro" id="IPR044156">
    <property type="entry name" value="Galectin-like"/>
</dbReference>
<accession>A0A915M2D3</accession>
<dbReference type="InterPro" id="IPR013320">
    <property type="entry name" value="ConA-like_dom_sf"/>
</dbReference>
<dbReference type="PANTHER" id="PTHR11346">
    <property type="entry name" value="GALECTIN"/>
    <property type="match status" value="1"/>
</dbReference>
<dbReference type="WBParaSite" id="scaffold23022_cov256.g20032">
    <property type="protein sequence ID" value="scaffold23022_cov256.g20032"/>
    <property type="gene ID" value="scaffold23022_cov256.g20032"/>
</dbReference>
<dbReference type="Gene3D" id="2.60.120.200">
    <property type="match status" value="1"/>
</dbReference>
<evidence type="ECO:0000313" key="6">
    <source>
        <dbReference type="WBParaSite" id="scaffold23022_cov256.g20032"/>
    </source>
</evidence>
<keyword evidence="1 2" id="KW-0430">Lectin</keyword>
<dbReference type="Pfam" id="PF00337">
    <property type="entry name" value="Gal-bind_lectin"/>
    <property type="match status" value="1"/>
</dbReference>
<evidence type="ECO:0000259" key="4">
    <source>
        <dbReference type="PROSITE" id="PS51304"/>
    </source>
</evidence>
<protein>
    <recommendedName>
        <fullName evidence="2">Galectin</fullName>
    </recommendedName>
</protein>
<proteinExistence type="predicted"/>
<dbReference type="GO" id="GO:0030246">
    <property type="term" value="F:carbohydrate binding"/>
    <property type="evidence" value="ECO:0007669"/>
    <property type="project" value="UniProtKB-UniRule"/>
</dbReference>
<feature type="domain" description="Galectin" evidence="4">
    <location>
        <begin position="219"/>
        <end position="320"/>
    </location>
</feature>
<evidence type="ECO:0000256" key="1">
    <source>
        <dbReference type="ARBA" id="ARBA00022734"/>
    </source>
</evidence>
<dbReference type="PANTHER" id="PTHR11346:SF147">
    <property type="entry name" value="GALECTIN"/>
    <property type="match status" value="1"/>
</dbReference>
<sequence length="320" mass="35761">MVTTIETETYNEETTAPAAEPTTTPFPSCLNPIVNPDLPVTINLTQLSFGEGFLPNKSIEINGVVLAKPYLFGFYLFEDGVKYKTADMPLYFKPLFRRPPYKLPLEIDLVEVGFGKGFLPDKYIEINGRITNVRRAFDVHLMEGTYLRADEPFSQPTHYRVDLSKISHLYIDGAEQININSLILCTKHLPTTTPPRPPQICAEQIELNNLTIPSIIKLVDQGLGIGFTYPKLITIFGTPTAPTRFDISLANDGVLEETADIPFHMSADFAQKKVITDSWAKGTGWIGKESKEVLPFKVGQSFELTFRTAGTNEIDVIKLK</sequence>